<keyword evidence="1" id="KW-0472">Membrane</keyword>
<feature type="non-terminal residue" evidence="2">
    <location>
        <position position="1"/>
    </location>
</feature>
<evidence type="ECO:0000313" key="2">
    <source>
        <dbReference type="EMBL" id="CAK9099117.1"/>
    </source>
</evidence>
<keyword evidence="1" id="KW-0812">Transmembrane</keyword>
<keyword evidence="1" id="KW-1133">Transmembrane helix</keyword>
<proteinExistence type="predicted"/>
<dbReference type="Proteomes" id="UP001642464">
    <property type="component" value="Unassembled WGS sequence"/>
</dbReference>
<keyword evidence="3" id="KW-1185">Reference proteome</keyword>
<feature type="transmembrane region" description="Helical" evidence="1">
    <location>
        <begin position="181"/>
        <end position="202"/>
    </location>
</feature>
<reference evidence="2 3" key="1">
    <citation type="submission" date="2024-02" db="EMBL/GenBank/DDBJ databases">
        <authorList>
            <person name="Chen Y."/>
            <person name="Shah S."/>
            <person name="Dougan E. K."/>
            <person name="Thang M."/>
            <person name="Chan C."/>
        </authorList>
    </citation>
    <scope>NUCLEOTIDE SEQUENCE [LARGE SCALE GENOMIC DNA]</scope>
</reference>
<evidence type="ECO:0000256" key="1">
    <source>
        <dbReference type="SAM" id="Phobius"/>
    </source>
</evidence>
<gene>
    <name evidence="2" type="ORF">SCF082_LOCUS46432</name>
</gene>
<feature type="non-terminal residue" evidence="2">
    <location>
        <position position="239"/>
    </location>
</feature>
<evidence type="ECO:0008006" key="4">
    <source>
        <dbReference type="Google" id="ProtNLM"/>
    </source>
</evidence>
<evidence type="ECO:0000313" key="3">
    <source>
        <dbReference type="Proteomes" id="UP001642464"/>
    </source>
</evidence>
<name>A0ABP0REW1_9DINO</name>
<dbReference type="EMBL" id="CAXAMM010041381">
    <property type="protein sequence ID" value="CAK9099117.1"/>
    <property type="molecule type" value="Genomic_DNA"/>
</dbReference>
<sequence>KKLKPWQDIMAGEKTCHECQEAIGRDEFRWRCENHCNCNVCEDCYAHHWSEIMAMVHKTRDEQKCWQLLSAIPLHLRDSQEFQAAKSRVERRALRETAKVQESPMEKKAALAAYGTEAGPKELKGRVQGAIQLADRTVDHRPSVQIAFWGLLAMVAEHVIYSRTNSLQGNATREGDLPHPLLIACMSTAFGSGILQFLLLLLRFFRRRFGELPPAPAPPPQLWPAIQHLRDLHAANSGR</sequence>
<protein>
    <recommendedName>
        <fullName evidence="4">RING-type domain-containing protein</fullName>
    </recommendedName>
</protein>
<comment type="caution">
    <text evidence="2">The sequence shown here is derived from an EMBL/GenBank/DDBJ whole genome shotgun (WGS) entry which is preliminary data.</text>
</comment>
<organism evidence="2 3">
    <name type="scientific">Durusdinium trenchii</name>
    <dbReference type="NCBI Taxonomy" id="1381693"/>
    <lineage>
        <taxon>Eukaryota</taxon>
        <taxon>Sar</taxon>
        <taxon>Alveolata</taxon>
        <taxon>Dinophyceae</taxon>
        <taxon>Suessiales</taxon>
        <taxon>Symbiodiniaceae</taxon>
        <taxon>Durusdinium</taxon>
    </lineage>
</organism>
<feature type="transmembrane region" description="Helical" evidence="1">
    <location>
        <begin position="144"/>
        <end position="161"/>
    </location>
</feature>
<accession>A0ABP0REW1</accession>